<gene>
    <name evidence="1" type="ORF">CLV78_103217</name>
</gene>
<protein>
    <submittedName>
        <fullName evidence="1">Uncharacterized protein</fullName>
    </submittedName>
</protein>
<reference evidence="1 2" key="1">
    <citation type="submission" date="2018-03" db="EMBL/GenBank/DDBJ databases">
        <title>Genomic Encyclopedia of Archaeal and Bacterial Type Strains, Phase II (KMG-II): from individual species to whole genera.</title>
        <authorList>
            <person name="Goeker M."/>
        </authorList>
    </citation>
    <scope>NUCLEOTIDE SEQUENCE [LARGE SCALE GENOMIC DNA]</scope>
    <source>
        <strain evidence="1 2">DSM 29328</strain>
    </source>
</reference>
<sequence>MHADRAQPPGVSQRQPCSVSKPMEVLRVVPRVSAPVPFPEHECVRALGAEQAQRVFRIYLTEVKALLKARGVGVPPICLDTDGCMKMEYRHRNPKDAPHGNDVFGEIMIRKVIDWCNALPPDADAPAPEGGAIAHCVIVMLRYN</sequence>
<dbReference type="EMBL" id="PVTD01000003">
    <property type="protein sequence ID" value="PRY24351.1"/>
    <property type="molecule type" value="Genomic_DNA"/>
</dbReference>
<organism evidence="1 2">
    <name type="scientific">Aliiruegeria haliotis</name>
    <dbReference type="NCBI Taxonomy" id="1280846"/>
    <lineage>
        <taxon>Bacteria</taxon>
        <taxon>Pseudomonadati</taxon>
        <taxon>Pseudomonadota</taxon>
        <taxon>Alphaproteobacteria</taxon>
        <taxon>Rhodobacterales</taxon>
        <taxon>Roseobacteraceae</taxon>
        <taxon>Aliiruegeria</taxon>
    </lineage>
</organism>
<comment type="caution">
    <text evidence="1">The sequence shown here is derived from an EMBL/GenBank/DDBJ whole genome shotgun (WGS) entry which is preliminary data.</text>
</comment>
<evidence type="ECO:0000313" key="2">
    <source>
        <dbReference type="Proteomes" id="UP000239480"/>
    </source>
</evidence>
<dbReference type="Proteomes" id="UP000239480">
    <property type="component" value="Unassembled WGS sequence"/>
</dbReference>
<dbReference type="AlphaFoldDB" id="A0A2T0RT64"/>
<proteinExistence type="predicted"/>
<accession>A0A2T0RT64</accession>
<keyword evidence="2" id="KW-1185">Reference proteome</keyword>
<evidence type="ECO:0000313" key="1">
    <source>
        <dbReference type="EMBL" id="PRY24351.1"/>
    </source>
</evidence>
<name>A0A2T0RT64_9RHOB</name>